<dbReference type="AlphaFoldDB" id="A0A2T5Q2I1"/>
<reference evidence="2" key="1">
    <citation type="submission" date="2018-04" db="EMBL/GenBank/DDBJ databases">
        <title>Draft Genome Sequences of 10 Lactobacillus Species from 22 Commercial Probiotic Products.</title>
        <authorList>
            <person name="Gangiredla J."/>
            <person name="Barnaba T.J."/>
            <person name="Mammel M.K."/>
            <person name="Lacher D.W."/>
            <person name="Elkins C.A."/>
            <person name="Lampel K.A."/>
            <person name="Whitehouse C.A."/>
            <person name="Tartera C."/>
        </authorList>
    </citation>
    <scope>NUCLEOTIDE SEQUENCE [LARGE SCALE GENOMIC DNA]</scope>
    <source>
        <strain evidence="2">DS12_10</strain>
    </source>
</reference>
<evidence type="ECO:0000313" key="2">
    <source>
        <dbReference type="Proteomes" id="UP000244083"/>
    </source>
</evidence>
<protein>
    <submittedName>
        <fullName evidence="1">Uncharacterized protein</fullName>
    </submittedName>
</protein>
<comment type="caution">
    <text evidence="1">The sequence shown here is derived from an EMBL/GenBank/DDBJ whole genome shotgun (WGS) entry which is preliminary data.</text>
</comment>
<dbReference type="RefSeq" id="WP_107721863.1">
    <property type="nucleotide sequence ID" value="NZ_QAZN01000014.1"/>
</dbReference>
<dbReference type="Proteomes" id="UP000244083">
    <property type="component" value="Unassembled WGS sequence"/>
</dbReference>
<dbReference type="EMBL" id="QAZN01000014">
    <property type="protein sequence ID" value="PTV03481.1"/>
    <property type="molecule type" value="Genomic_DNA"/>
</dbReference>
<proteinExistence type="predicted"/>
<gene>
    <name evidence="1" type="ORF">DB325_07675</name>
</gene>
<organism evidence="1 2">
    <name type="scientific">Limosilactobacillus reuteri</name>
    <name type="common">Lactobacillus reuteri</name>
    <dbReference type="NCBI Taxonomy" id="1598"/>
    <lineage>
        <taxon>Bacteria</taxon>
        <taxon>Bacillati</taxon>
        <taxon>Bacillota</taxon>
        <taxon>Bacilli</taxon>
        <taxon>Lactobacillales</taxon>
        <taxon>Lactobacillaceae</taxon>
        <taxon>Limosilactobacillus</taxon>
    </lineage>
</organism>
<name>A0A2T5Q2I1_LIMRT</name>
<evidence type="ECO:0000313" key="1">
    <source>
        <dbReference type="EMBL" id="PTV03481.1"/>
    </source>
</evidence>
<sequence>MVEQSSLKGKLVEVAGRIIGMVVEDKKTLLIRQVHDGGKEIVLLEKAMYFDRAFITNAYWIKFRDNKLPVRSFEARGDIRDFFDL</sequence>
<accession>A0A2T5Q2I1</accession>